<keyword evidence="7" id="KW-0963">Cytoplasm</keyword>
<dbReference type="GO" id="GO:0061630">
    <property type="term" value="F:ubiquitin protein ligase activity"/>
    <property type="evidence" value="ECO:0007669"/>
    <property type="project" value="UniProtKB-UniRule"/>
</dbReference>
<evidence type="ECO:0000256" key="6">
    <source>
        <dbReference type="ARBA" id="ARBA00017157"/>
    </source>
</evidence>
<evidence type="ECO:0000256" key="10">
    <source>
        <dbReference type="ARBA" id="ARBA00022737"/>
    </source>
</evidence>
<evidence type="ECO:0000256" key="12">
    <source>
        <dbReference type="ARBA" id="ARBA00022786"/>
    </source>
</evidence>
<dbReference type="GO" id="GO:0072344">
    <property type="term" value="P:rescue of stalled ribosome"/>
    <property type="evidence" value="ECO:0007669"/>
    <property type="project" value="UniProtKB-UniRule"/>
</dbReference>
<evidence type="ECO:0000256" key="8">
    <source>
        <dbReference type="ARBA" id="ARBA00022679"/>
    </source>
</evidence>
<dbReference type="GO" id="GO:1990112">
    <property type="term" value="C:RQC complex"/>
    <property type="evidence" value="ECO:0007669"/>
    <property type="project" value="UniProtKB-UniRule"/>
</dbReference>
<comment type="subcellular location">
    <subcellularLocation>
        <location evidence="2">Cytoplasm</location>
        <location evidence="2">Cytosol</location>
    </subcellularLocation>
</comment>
<dbReference type="PANTHER" id="PTHR12389:SF0">
    <property type="entry name" value="E3 UBIQUITIN-PROTEIN LIGASE LISTERIN"/>
    <property type="match status" value="1"/>
</dbReference>
<dbReference type="SMART" id="SM00184">
    <property type="entry name" value="RING"/>
    <property type="match status" value="1"/>
</dbReference>
<evidence type="ECO:0000256" key="7">
    <source>
        <dbReference type="ARBA" id="ARBA00022490"/>
    </source>
</evidence>
<dbReference type="EMBL" id="OZ034815">
    <property type="protein sequence ID" value="CAL1368607.1"/>
    <property type="molecule type" value="Genomic_DNA"/>
</dbReference>
<comment type="subunit">
    <text evidence="15">Component of the ribosome quality control complex (RQC).</text>
</comment>
<evidence type="ECO:0000256" key="11">
    <source>
        <dbReference type="ARBA" id="ARBA00022771"/>
    </source>
</evidence>
<comment type="catalytic activity">
    <reaction evidence="1 15">
        <text>S-ubiquitinyl-[E2 ubiquitin-conjugating enzyme]-L-cysteine + [acceptor protein]-L-lysine = [E2 ubiquitin-conjugating enzyme]-L-cysteine + N(6)-ubiquitinyl-[acceptor protein]-L-lysine.</text>
        <dbReference type="EC" id="2.3.2.27"/>
    </reaction>
</comment>
<dbReference type="InterPro" id="IPR016024">
    <property type="entry name" value="ARM-type_fold"/>
</dbReference>
<dbReference type="FunFam" id="3.30.40.10:FF:000038">
    <property type="entry name" value="E3 ubiquitin-protein ligase listerin"/>
    <property type="match status" value="1"/>
</dbReference>
<comment type="similarity">
    <text evidence="4 15">Belongs to the LTN1 family.</text>
</comment>
<dbReference type="InterPro" id="IPR013083">
    <property type="entry name" value="Znf_RING/FYVE/PHD"/>
</dbReference>
<evidence type="ECO:0000259" key="17">
    <source>
        <dbReference type="PROSITE" id="PS50089"/>
    </source>
</evidence>
<evidence type="ECO:0000313" key="19">
    <source>
        <dbReference type="Proteomes" id="UP001497516"/>
    </source>
</evidence>
<dbReference type="PROSITE" id="PS50089">
    <property type="entry name" value="ZF_RING_2"/>
    <property type="match status" value="1"/>
</dbReference>
<feature type="domain" description="RING-type" evidence="17">
    <location>
        <begin position="1838"/>
        <end position="1885"/>
    </location>
</feature>
<comment type="function">
    <text evidence="15">E3 ubiquitin-protein ligase. Component of the ribosome quality control complex (RQC), a ribosome-associated complex that mediates ubiquitination and extraction of incompletely synthesized nascent chains for proteasomal degradation.</text>
</comment>
<dbReference type="GO" id="GO:0008270">
    <property type="term" value="F:zinc ion binding"/>
    <property type="evidence" value="ECO:0007669"/>
    <property type="project" value="UniProtKB-KW"/>
</dbReference>
<dbReference type="Gene3D" id="3.30.40.10">
    <property type="entry name" value="Zinc/RING finger domain, C3HC4 (zinc finger)"/>
    <property type="match status" value="1"/>
</dbReference>
<evidence type="ECO:0000313" key="18">
    <source>
        <dbReference type="EMBL" id="CAL1368607.1"/>
    </source>
</evidence>
<keyword evidence="13 15" id="KW-0862">Zinc</keyword>
<evidence type="ECO:0000256" key="14">
    <source>
        <dbReference type="PROSITE-ProRule" id="PRU00175"/>
    </source>
</evidence>
<keyword evidence="9 15" id="KW-0479">Metal-binding</keyword>
<dbReference type="EC" id="2.3.2.27" evidence="5 15"/>
<evidence type="ECO:0000256" key="4">
    <source>
        <dbReference type="ARBA" id="ARBA00007997"/>
    </source>
</evidence>
<evidence type="ECO:0000256" key="13">
    <source>
        <dbReference type="ARBA" id="ARBA00022833"/>
    </source>
</evidence>
<keyword evidence="19" id="KW-1185">Reference proteome</keyword>
<feature type="region of interest" description="Disordered" evidence="16">
    <location>
        <begin position="1"/>
        <end position="21"/>
    </location>
</feature>
<evidence type="ECO:0000256" key="1">
    <source>
        <dbReference type="ARBA" id="ARBA00000900"/>
    </source>
</evidence>
<dbReference type="InterPro" id="IPR039804">
    <property type="entry name" value="RING-CH-C4HC3_LTN1"/>
</dbReference>
<dbReference type="SUPFAM" id="SSF48371">
    <property type="entry name" value="ARM repeat"/>
    <property type="match status" value="1"/>
</dbReference>
<evidence type="ECO:0000256" key="16">
    <source>
        <dbReference type="SAM" id="MobiDB-lite"/>
    </source>
</evidence>
<feature type="compositionally biased region" description="Basic and acidic residues" evidence="16">
    <location>
        <begin position="1"/>
        <end position="10"/>
    </location>
</feature>
<dbReference type="Gene3D" id="1.25.10.10">
    <property type="entry name" value="Leucine-rich Repeat Variant"/>
    <property type="match status" value="1"/>
</dbReference>
<protein>
    <recommendedName>
        <fullName evidence="6 15">E3 ubiquitin-protein ligase listerin</fullName>
        <ecNumber evidence="5 15">2.3.2.27</ecNumber>
    </recommendedName>
    <alternativeName>
        <fullName evidence="15">RING-type E3 ubiquitin transferase listerin</fullName>
    </alternativeName>
</protein>
<dbReference type="GO" id="GO:0043023">
    <property type="term" value="F:ribosomal large subunit binding"/>
    <property type="evidence" value="ECO:0007669"/>
    <property type="project" value="TreeGrafter"/>
</dbReference>
<comment type="pathway">
    <text evidence="3 15">Protein modification; protein ubiquitination.</text>
</comment>
<organism evidence="18 19">
    <name type="scientific">Linum trigynum</name>
    <dbReference type="NCBI Taxonomy" id="586398"/>
    <lineage>
        <taxon>Eukaryota</taxon>
        <taxon>Viridiplantae</taxon>
        <taxon>Streptophyta</taxon>
        <taxon>Embryophyta</taxon>
        <taxon>Tracheophyta</taxon>
        <taxon>Spermatophyta</taxon>
        <taxon>Magnoliopsida</taxon>
        <taxon>eudicotyledons</taxon>
        <taxon>Gunneridae</taxon>
        <taxon>Pentapetalae</taxon>
        <taxon>rosids</taxon>
        <taxon>fabids</taxon>
        <taxon>Malpighiales</taxon>
        <taxon>Linaceae</taxon>
        <taxon>Linum</taxon>
    </lineage>
</organism>
<keyword evidence="8 15" id="KW-0808">Transferase</keyword>
<dbReference type="Pfam" id="PF23009">
    <property type="entry name" value="UBC_like"/>
    <property type="match status" value="1"/>
</dbReference>
<evidence type="ECO:0000256" key="9">
    <source>
        <dbReference type="ARBA" id="ARBA00022723"/>
    </source>
</evidence>
<name>A0AAV2D6E9_9ROSI</name>
<sequence>MGKQKGDGGRSKNRPSSSSLAASLLPSASSAAAVGFGGYVGSSRLDASISGDDSSPFLDVDSEVAQHLKRLARKDPVTKLKALQALAALFKNKSGKDITLIIPQWAFEYKRLLMDYNREVRRATHETMTNLVAAVGRDLAPHLKSLMGPWWFSQFDPVSEVSLAAKRSLQASFPAQEKRLDAFILCTVEIFQYLEENLKLTPQSLSDKAVALDELEDMYHQAIASTLLALATLIDVLFSLRSETSGFEDIVAEPRNASKARATATTFAERLFSDHKYFLDFLKSENPAVRSAAYSTLKSFIKSIPHVINDENMRTIAAAVLGAFQEKDPACHSSMWDAVLLFSKKFPESWGMINVQKNFLSRFWNFLRQQCFGSQQVSYPALVLFLDTVPSKLAGERFFLDFFRNLWDGRNPLRSTVADRLAFFKAFKECYIFALQSASRYCSGVDAMQRFRVTLVGDILVKLLWNDYLFSGGSNHQDAGSSVKKTTPSVNLKYPGSYLEELGKCVIEIISESYLTEYDVLSPYSVAFRDDCVGMFQQTANAEERAEHVERIIKFLSLLKQYSVQKGEAWPLVQLVGPMLANSFPLIKSSDIPDGIRLLTVAVSSFGPRATLHQLCICSAGSLGSANPSERKLELADFMQAFSETFVPWCLSGHNSSINSRLDLLLELLNDEYFPKQWDIVVSFAINRASVRGRMEPGTVESERLVSLAMLLDKARVQIRRKLLTGTSEYHHWYNPEAWYHELLESVAVLVACSSNTFNHSAAQFLGAVLGGLVNEKQISFVSKNTIILIFKEIEKRLLSFMAESCLDSVKESGSILTAQILNVATASEGSESTTEIAQASLDILICSFFCLKSISEEVDLVSGILAAVFVIDWELDLIKMEEYSINDASHEKMKGRREVCQVAHDLCLKIKDGFCKSLPADIRKKLGNLLVQVVRFVILKESKLSANIITSMCCSWLVEVLSCLCLDQAEEQKLLDQVLGKDQIWPSWIVADFTIGDGASTLNMENDLHASFSLKFISLIDKLISRIGIGKVLCLDDGSIPLKESMDEESTRAWLAAEILCTWKWVDGTAVDSFLPLLSQYAKAEDHPSVHSLLDGILDILLSGALVQGQRGRLRLLNVWPALNDEIGKITEPFLRALLSLVVTLFKDGIWGRDKAIDMFEILMTKLYVGESINQNCLNILPSIITVLIQSLHHRGGTSSEVGQHNQLDLLDERLQHILRDWLHRTLMFPPLVEWTSGQDTEEWLELVIACYPLRSTPCIKSLKLVRDISVEESTLMLELFRKQKHRTSVVANQLPVVRMFLSELLVICVGYCWKEFAEDDWEFFFSQVRSSIQSVVVIMEETAENVNDVVSDGLTSKSSDVLKQLVHLVSASDSSAVNVASNSLASFSLFREAWELQRSSKDDSSPIVLERWNSTIDRLIEAILRLFFCTGISESISSMYSHEAALVVAESRCCHSLFWQLIASNVINSSSQARERAVRAVEFWGLSTGSVSSLYAVLFSSIQIPSLQLAAYVILSTEPVSRSAVVKGSDRVMDDVSGDDQESSSLVLPSEKSIQLQEELNFRIEKLSYEVLEMDLLAHERVNILLSWSLLLSHLWSLPASSPSREQLVQYVQGSGNSIILDCIFQHIPLEACYTQTLKKKDADLPPEASEAASAATRAITTGSLLFAVESLWPVGTKSMASLAGALYGFMLRVFPAYVRGWFSEFRDRSTSSLIETFTRTWCSPALIVDELSQIKKADFADEMFSVSVSKSANEVVATYTKEETGMDLVIRLPATYPLRHVDVDCMRSLGISEVKQRKWLMSMMMFVRNQNGALAEAIRIWKSNLDKEFQGVEECPICYSVIHTDNHSLPRLACRTCKHKFHSACLYKWFSTSHKSSCPLCQSPF</sequence>
<dbReference type="PANTHER" id="PTHR12389">
    <property type="entry name" value="ZINC FINGER PROTEIN 294"/>
    <property type="match status" value="1"/>
</dbReference>
<dbReference type="Pfam" id="PF22958">
    <property type="entry name" value="Ltn1_1st"/>
    <property type="match status" value="1"/>
</dbReference>
<dbReference type="InterPro" id="IPR054477">
    <property type="entry name" value="LTN1_E3_ligase_6th"/>
</dbReference>
<proteinExistence type="inferred from homology"/>
<dbReference type="CDD" id="cd16491">
    <property type="entry name" value="RING-CH-C4HC3_LTN1"/>
    <property type="match status" value="1"/>
</dbReference>
<dbReference type="Pfam" id="PF22999">
    <property type="entry name" value="LTN1_E3_ligase_6th"/>
    <property type="match status" value="1"/>
</dbReference>
<keyword evidence="10" id="KW-0677">Repeat</keyword>
<evidence type="ECO:0000256" key="3">
    <source>
        <dbReference type="ARBA" id="ARBA00004906"/>
    </source>
</evidence>
<dbReference type="GO" id="GO:1990116">
    <property type="term" value="P:ribosome-associated ubiquitin-dependent protein catabolic process"/>
    <property type="evidence" value="ECO:0007669"/>
    <property type="project" value="UniProtKB-UniRule"/>
</dbReference>
<dbReference type="InterPro" id="IPR054478">
    <property type="entry name" value="LTN1_UBC"/>
</dbReference>
<keyword evidence="12 15" id="KW-0833">Ubl conjugation pathway</keyword>
<dbReference type="InterPro" id="IPR011989">
    <property type="entry name" value="ARM-like"/>
</dbReference>
<dbReference type="InterPro" id="IPR001841">
    <property type="entry name" value="Znf_RING"/>
</dbReference>
<gene>
    <name evidence="18" type="ORF">LTRI10_LOCUS11654</name>
</gene>
<dbReference type="GO" id="GO:0005829">
    <property type="term" value="C:cytosol"/>
    <property type="evidence" value="ECO:0007669"/>
    <property type="project" value="UniProtKB-SubCell"/>
</dbReference>
<dbReference type="InterPro" id="IPR039795">
    <property type="entry name" value="LTN1/Rkr1"/>
</dbReference>
<accession>A0AAV2D6E9</accession>
<keyword evidence="11 14" id="KW-0863">Zinc-finger</keyword>
<evidence type="ECO:0000256" key="5">
    <source>
        <dbReference type="ARBA" id="ARBA00012483"/>
    </source>
</evidence>
<dbReference type="Proteomes" id="UP001497516">
    <property type="component" value="Chromosome 2"/>
</dbReference>
<dbReference type="SUPFAM" id="SSF57850">
    <property type="entry name" value="RING/U-box"/>
    <property type="match status" value="1"/>
</dbReference>
<dbReference type="SMART" id="SM00744">
    <property type="entry name" value="RINGv"/>
    <property type="match status" value="1"/>
</dbReference>
<evidence type="ECO:0000256" key="2">
    <source>
        <dbReference type="ARBA" id="ARBA00004514"/>
    </source>
</evidence>
<dbReference type="InterPro" id="IPR054476">
    <property type="entry name" value="Ltn1_N"/>
</dbReference>
<dbReference type="Pfam" id="PF13639">
    <property type="entry name" value="zf-RING_2"/>
    <property type="match status" value="1"/>
</dbReference>
<dbReference type="InterPro" id="IPR011016">
    <property type="entry name" value="Znf_RING-CH"/>
</dbReference>
<reference evidence="18 19" key="1">
    <citation type="submission" date="2024-04" db="EMBL/GenBank/DDBJ databases">
        <authorList>
            <person name="Fracassetti M."/>
        </authorList>
    </citation>
    <scope>NUCLEOTIDE SEQUENCE [LARGE SCALE GENOMIC DNA]</scope>
</reference>
<evidence type="ECO:0000256" key="15">
    <source>
        <dbReference type="RuleBase" id="RU367090"/>
    </source>
</evidence>